<keyword evidence="12" id="KW-1185">Reference proteome</keyword>
<evidence type="ECO:0000313" key="12">
    <source>
        <dbReference type="Proteomes" id="UP000192927"/>
    </source>
</evidence>
<feature type="binding site" evidence="9">
    <location>
        <begin position="196"/>
        <end position="199"/>
    </location>
    <ligand>
        <name>a ribonucleoside 5'-phosphate</name>
        <dbReference type="ChEBI" id="CHEBI:58043"/>
    </ligand>
</feature>
<comment type="cofactor">
    <cofactor evidence="9">
        <name>Mg(2+)</name>
        <dbReference type="ChEBI" id="CHEBI:18420"/>
    </cofactor>
    <text evidence="9">Binds 1 Mg(2+) ion per monomer.</text>
</comment>
<dbReference type="InterPro" id="IPR027417">
    <property type="entry name" value="P-loop_NTPase"/>
</dbReference>
<evidence type="ECO:0000256" key="3">
    <source>
        <dbReference type="ARBA" id="ARBA00022741"/>
    </source>
</evidence>
<dbReference type="Pfam" id="PF00406">
    <property type="entry name" value="ADK"/>
    <property type="match status" value="1"/>
</dbReference>
<dbReference type="NCBIfam" id="TIGR01359">
    <property type="entry name" value="UMP_CMP_kin_fam"/>
    <property type="match status" value="1"/>
</dbReference>
<feature type="binding site" evidence="9">
    <location>
        <begin position="116"/>
        <end position="121"/>
    </location>
    <ligand>
        <name>ATP</name>
        <dbReference type="ChEBI" id="CHEBI:30616"/>
    </ligand>
</feature>
<accession>A0A1W5D764</accession>
<evidence type="ECO:0000256" key="7">
    <source>
        <dbReference type="ARBA" id="ARBA00023242"/>
    </source>
</evidence>
<dbReference type="CDD" id="cd01428">
    <property type="entry name" value="ADK"/>
    <property type="match status" value="1"/>
</dbReference>
<feature type="binding site" evidence="9">
    <location>
        <position position="234"/>
    </location>
    <ligand>
        <name>ATP</name>
        <dbReference type="ChEBI" id="CHEBI:30616"/>
    </ligand>
</feature>
<dbReference type="FunFam" id="3.40.50.300:FF:000315">
    <property type="entry name" value="Adenylate kinase 1"/>
    <property type="match status" value="1"/>
</dbReference>
<feature type="binding site" evidence="9">
    <location>
        <position position="279"/>
    </location>
    <ligand>
        <name>ATP</name>
        <dbReference type="ChEBI" id="CHEBI:30616"/>
    </ligand>
</feature>
<dbReference type="GO" id="GO:0005634">
    <property type="term" value="C:nucleus"/>
    <property type="evidence" value="ECO:0007669"/>
    <property type="project" value="UniProtKB-SubCell"/>
</dbReference>
<dbReference type="GO" id="GO:0006207">
    <property type="term" value="P:'de novo' pyrimidine nucleobase biosynthetic process"/>
    <property type="evidence" value="ECO:0007669"/>
    <property type="project" value="InterPro"/>
</dbReference>
<feature type="region of interest" description="LID" evidence="9">
    <location>
        <begin position="233"/>
        <end position="243"/>
    </location>
</feature>
<dbReference type="GO" id="GO:0006221">
    <property type="term" value="P:pyrimidine nucleotide biosynthetic process"/>
    <property type="evidence" value="ECO:0007669"/>
    <property type="project" value="UniProtKB-UniRule"/>
</dbReference>
<evidence type="ECO:0000256" key="9">
    <source>
        <dbReference type="HAMAP-Rule" id="MF_03172"/>
    </source>
</evidence>
<keyword evidence="5 9" id="KW-0067">ATP-binding</keyword>
<sequence>MPLHRTVRSSQAALRNQFNAKSRLTHPRARDSIFQLSTPRRTYGSGPNPTPGRSPLKVWPFIAITLVGTGSYTLMKSPMPAIAPPKSHPQISSPAKDTPTFSPDNVSVIFVLGGPGSGKGTQCEKIVRDYGFTHLSAGDLLRAEQDRPDSEFGNMIKEYIRDGKIVPMEVTVQLLENAMTEDIKQHDGKGKFLIDGFPRKMDQALHFEASVCPSKSTLFFDCPEDVMLARLLNRGKTSGRTDDNEESIKKRFKTFVDTSMPVVDYFETKGKLVKILAVRSPDEVYQEVRRVLRSLGF</sequence>
<feature type="binding site" evidence="9">
    <location>
        <position position="142"/>
    </location>
    <ligand>
        <name>a ribonucleoside 5'-phosphate</name>
        <dbReference type="ChEBI" id="CHEBI:58043"/>
    </ligand>
</feature>
<keyword evidence="7 9" id="KW-0539">Nucleus</keyword>
<comment type="similarity">
    <text evidence="9">Belongs to the adenylate kinase family. UMP-CMP kinase subfamily.</text>
</comment>
<dbReference type="Proteomes" id="UP000192927">
    <property type="component" value="Unassembled WGS sequence"/>
</dbReference>
<evidence type="ECO:0000313" key="11">
    <source>
        <dbReference type="EMBL" id="SLM38881.1"/>
    </source>
</evidence>
<dbReference type="HAMAP" id="MF_03172">
    <property type="entry name" value="Adenylate_kinase_UMP_CMP_kin"/>
    <property type="match status" value="1"/>
</dbReference>
<comment type="subunit">
    <text evidence="9">Monomer.</text>
</comment>
<comment type="function">
    <text evidence="9">Catalyzes the phosphorylation of pyrimidine nucleoside monophosphates at the expense of ATP. Plays an important role in de novo pyrimidine nucleotide biosynthesis. Has preference for UMP and dUMP as phosphate acceptors, but can also use CMP, dCMP and AMP.</text>
</comment>
<feature type="region of interest" description="Disordered" evidence="10">
    <location>
        <begin position="19"/>
        <end position="51"/>
    </location>
</feature>
<dbReference type="InterPro" id="IPR000850">
    <property type="entry name" value="Adenylat/UMP-CMP_kin"/>
</dbReference>
<evidence type="ECO:0000256" key="1">
    <source>
        <dbReference type="ARBA" id="ARBA00022490"/>
    </source>
</evidence>
<keyword evidence="2 9" id="KW-0808">Transferase</keyword>
<evidence type="ECO:0000256" key="4">
    <source>
        <dbReference type="ARBA" id="ARBA00022777"/>
    </source>
</evidence>
<dbReference type="PANTHER" id="PTHR23359">
    <property type="entry name" value="NUCLEOTIDE KINASE"/>
    <property type="match status" value="1"/>
</dbReference>
<evidence type="ECO:0000256" key="8">
    <source>
        <dbReference type="ARBA" id="ARBA00048116"/>
    </source>
</evidence>
<organism evidence="11 12">
    <name type="scientific">Lasallia pustulata</name>
    <dbReference type="NCBI Taxonomy" id="136370"/>
    <lineage>
        <taxon>Eukaryota</taxon>
        <taxon>Fungi</taxon>
        <taxon>Dikarya</taxon>
        <taxon>Ascomycota</taxon>
        <taxon>Pezizomycotina</taxon>
        <taxon>Lecanoromycetes</taxon>
        <taxon>OSLEUM clade</taxon>
        <taxon>Umbilicariomycetidae</taxon>
        <taxon>Umbilicariales</taxon>
        <taxon>Umbilicariaceae</taxon>
        <taxon>Lasallia</taxon>
    </lineage>
</organism>
<comment type="catalytic activity">
    <reaction evidence="8 9">
        <text>UMP + ATP = UDP + ADP</text>
        <dbReference type="Rhea" id="RHEA:24400"/>
        <dbReference type="ChEBI" id="CHEBI:30616"/>
        <dbReference type="ChEBI" id="CHEBI:57865"/>
        <dbReference type="ChEBI" id="CHEBI:58223"/>
        <dbReference type="ChEBI" id="CHEBI:456216"/>
        <dbReference type="EC" id="2.7.4.14"/>
    </reaction>
</comment>
<dbReference type="InterPro" id="IPR006266">
    <property type="entry name" value="UMP_CMP_kinase"/>
</dbReference>
<feature type="binding site" evidence="9">
    <location>
        <position position="251"/>
    </location>
    <ligand>
        <name>a ribonucleoside 5'-phosphate</name>
        <dbReference type="ChEBI" id="CHEBI:58043"/>
    </ligand>
</feature>
<dbReference type="SUPFAM" id="SSF52540">
    <property type="entry name" value="P-loop containing nucleoside triphosphate hydrolases"/>
    <property type="match status" value="1"/>
</dbReference>
<proteinExistence type="inferred from homology"/>
<dbReference type="PROSITE" id="PS00113">
    <property type="entry name" value="ADENYLATE_KINASE"/>
    <property type="match status" value="1"/>
</dbReference>
<keyword evidence="6 9" id="KW-0665">Pyrimidine biosynthesis</keyword>
<dbReference type="InterPro" id="IPR033690">
    <property type="entry name" value="Adenylat_kinase_CS"/>
</dbReference>
<dbReference type="GO" id="GO:0005737">
    <property type="term" value="C:cytoplasm"/>
    <property type="evidence" value="ECO:0007669"/>
    <property type="project" value="UniProtKB-SubCell"/>
</dbReference>
<dbReference type="PRINTS" id="PR00094">
    <property type="entry name" value="ADENYLTKNASE"/>
</dbReference>
<keyword evidence="1 9" id="KW-0963">Cytoplasm</keyword>
<feature type="binding site" evidence="9">
    <location>
        <position position="203"/>
    </location>
    <ligand>
        <name>a ribonucleoside 5'-phosphate</name>
        <dbReference type="ChEBI" id="CHEBI:58043"/>
    </ligand>
</feature>
<name>A0A1W5D764_9LECA</name>
<evidence type="ECO:0000256" key="10">
    <source>
        <dbReference type="SAM" id="MobiDB-lite"/>
    </source>
</evidence>
<reference evidence="12" key="1">
    <citation type="submission" date="2017-03" db="EMBL/GenBank/DDBJ databases">
        <authorList>
            <person name="Sharma R."/>
            <person name="Thines M."/>
        </authorList>
    </citation>
    <scope>NUCLEOTIDE SEQUENCE [LARGE SCALE GENOMIC DNA]</scope>
</reference>
<feature type="region of interest" description="NMPbind" evidence="9">
    <location>
        <begin position="136"/>
        <end position="166"/>
    </location>
</feature>
<dbReference type="HAMAP" id="MF_00235">
    <property type="entry name" value="Adenylate_kinase_Adk"/>
    <property type="match status" value="1"/>
</dbReference>
<protein>
    <recommendedName>
        <fullName evidence="9">Uridylate kinase</fullName>
        <shortName evidence="9">UK</shortName>
        <ecNumber evidence="9">2.7.4.14</ecNumber>
    </recommendedName>
    <alternativeName>
        <fullName evidence="9">ATP:UMP phosphotransferase</fullName>
    </alternativeName>
    <alternativeName>
        <fullName evidence="9">Deoxycytidylate kinase</fullName>
        <shortName evidence="9">CK</shortName>
        <shortName evidence="9">dCMP kinase</shortName>
    </alternativeName>
    <alternativeName>
        <fullName evidence="9">Uridine monophosphate kinase</fullName>
        <shortName evidence="9">UMP kinase</shortName>
        <shortName evidence="9">UMPK</shortName>
    </alternativeName>
</protein>
<evidence type="ECO:0000256" key="6">
    <source>
        <dbReference type="ARBA" id="ARBA00022975"/>
    </source>
</evidence>
<dbReference type="GO" id="GO:0005524">
    <property type="term" value="F:ATP binding"/>
    <property type="evidence" value="ECO:0007669"/>
    <property type="project" value="UniProtKB-KW"/>
</dbReference>
<dbReference type="EMBL" id="FWEW01003046">
    <property type="protein sequence ID" value="SLM38881.1"/>
    <property type="molecule type" value="Genomic_DNA"/>
</dbReference>
<evidence type="ECO:0000256" key="5">
    <source>
        <dbReference type="ARBA" id="ARBA00022840"/>
    </source>
</evidence>
<dbReference type="Gene3D" id="3.40.50.300">
    <property type="entry name" value="P-loop containing nucleotide triphosphate hydrolases"/>
    <property type="match status" value="1"/>
</dbReference>
<feature type="binding site" evidence="9">
    <location>
        <position position="240"/>
    </location>
    <ligand>
        <name>a ribonucleoside 5'-phosphate</name>
        <dbReference type="ChEBI" id="CHEBI:58043"/>
    </ligand>
</feature>
<keyword evidence="4 9" id="KW-0418">Kinase</keyword>
<keyword evidence="3 9" id="KW-0547">Nucleotide-binding</keyword>
<dbReference type="AlphaFoldDB" id="A0A1W5D764"/>
<comment type="domain">
    <text evidence="9">Consists of three domains, a large central CORE domain and two small peripheral domains, NMPbind and LID, which undergo movements during catalysis. The LID domain closes over the site of phosphoryl transfer upon ATP binding. Assembling and dissambling the active center during each catalytic cycle provides an effective means to prevent ATP hydrolysis.</text>
</comment>
<evidence type="ECO:0000256" key="2">
    <source>
        <dbReference type="ARBA" id="ARBA00022679"/>
    </source>
</evidence>
<comment type="subcellular location">
    <subcellularLocation>
        <location evidence="9">Cytoplasm</location>
    </subcellularLocation>
    <subcellularLocation>
        <location evidence="9">Nucleus</location>
    </subcellularLocation>
    <text evidence="9">Predominantly cytoplasmic.</text>
</comment>
<feature type="binding site" evidence="9">
    <location>
        <begin position="164"/>
        <end position="166"/>
    </location>
    <ligand>
        <name>a ribonucleoside 5'-phosphate</name>
        <dbReference type="ChEBI" id="CHEBI:58043"/>
    </ligand>
</feature>
<dbReference type="EC" id="2.7.4.14" evidence="9"/>
<dbReference type="GO" id="GO:0033862">
    <property type="term" value="F:UMP kinase activity"/>
    <property type="evidence" value="ECO:0007669"/>
    <property type="project" value="RHEA"/>
</dbReference>